<reference evidence="3" key="2">
    <citation type="submission" date="2015-01" db="EMBL/GenBank/DDBJ databases">
        <title>Evolutionary Origins and Diversification of the Mycorrhizal Mutualists.</title>
        <authorList>
            <consortium name="DOE Joint Genome Institute"/>
            <consortium name="Mycorrhizal Genomics Consortium"/>
            <person name="Kohler A."/>
            <person name="Kuo A."/>
            <person name="Nagy L.G."/>
            <person name="Floudas D."/>
            <person name="Copeland A."/>
            <person name="Barry K.W."/>
            <person name="Cichocki N."/>
            <person name="Veneault-Fourrey C."/>
            <person name="LaButti K."/>
            <person name="Lindquist E.A."/>
            <person name="Lipzen A."/>
            <person name="Lundell T."/>
            <person name="Morin E."/>
            <person name="Murat C."/>
            <person name="Riley R."/>
            <person name="Ohm R."/>
            <person name="Sun H."/>
            <person name="Tunlid A."/>
            <person name="Henrissat B."/>
            <person name="Grigoriev I.V."/>
            <person name="Hibbett D.S."/>
            <person name="Martin F."/>
        </authorList>
    </citation>
    <scope>NUCLEOTIDE SEQUENCE [LARGE SCALE GENOMIC DNA]</scope>
    <source>
        <strain evidence="3">h7</strain>
    </source>
</reference>
<protein>
    <submittedName>
        <fullName evidence="2">Uncharacterized protein</fullName>
    </submittedName>
</protein>
<organism evidence="2 3">
    <name type="scientific">Hebeloma cylindrosporum</name>
    <dbReference type="NCBI Taxonomy" id="76867"/>
    <lineage>
        <taxon>Eukaryota</taxon>
        <taxon>Fungi</taxon>
        <taxon>Dikarya</taxon>
        <taxon>Basidiomycota</taxon>
        <taxon>Agaricomycotina</taxon>
        <taxon>Agaricomycetes</taxon>
        <taxon>Agaricomycetidae</taxon>
        <taxon>Agaricales</taxon>
        <taxon>Agaricineae</taxon>
        <taxon>Hymenogastraceae</taxon>
        <taxon>Hebeloma</taxon>
    </lineage>
</organism>
<dbReference type="OrthoDB" id="3220849at2759"/>
<dbReference type="EMBL" id="KN831772">
    <property type="protein sequence ID" value="KIM45354.1"/>
    <property type="molecule type" value="Genomic_DNA"/>
</dbReference>
<proteinExistence type="predicted"/>
<dbReference type="AlphaFoldDB" id="A0A0C3CMK6"/>
<evidence type="ECO:0000313" key="2">
    <source>
        <dbReference type="EMBL" id="KIM45354.1"/>
    </source>
</evidence>
<sequence length="74" mass="8457">LPYAPIPEQMTSDSPSPHSRKQVCPPSPIISPAQAIADAWKKESMESQAKWQRLDAEVKIRFNTPRKPDRRTKM</sequence>
<name>A0A0C3CMK6_HEBCY</name>
<dbReference type="HOGENOM" id="CLU_196961_0_0_1"/>
<feature type="region of interest" description="Disordered" evidence="1">
    <location>
        <begin position="1"/>
        <end position="25"/>
    </location>
</feature>
<reference evidence="2 3" key="1">
    <citation type="submission" date="2014-04" db="EMBL/GenBank/DDBJ databases">
        <authorList>
            <consortium name="DOE Joint Genome Institute"/>
            <person name="Kuo A."/>
            <person name="Gay G."/>
            <person name="Dore J."/>
            <person name="Kohler A."/>
            <person name="Nagy L.G."/>
            <person name="Floudas D."/>
            <person name="Copeland A."/>
            <person name="Barry K.W."/>
            <person name="Cichocki N."/>
            <person name="Veneault-Fourrey C."/>
            <person name="LaButti K."/>
            <person name="Lindquist E.A."/>
            <person name="Lipzen A."/>
            <person name="Lundell T."/>
            <person name="Morin E."/>
            <person name="Murat C."/>
            <person name="Sun H."/>
            <person name="Tunlid A."/>
            <person name="Henrissat B."/>
            <person name="Grigoriev I.V."/>
            <person name="Hibbett D.S."/>
            <person name="Martin F."/>
            <person name="Nordberg H.P."/>
            <person name="Cantor M.N."/>
            <person name="Hua S.X."/>
        </authorList>
    </citation>
    <scope>NUCLEOTIDE SEQUENCE [LARGE SCALE GENOMIC DNA]</scope>
    <source>
        <strain evidence="3">h7</strain>
    </source>
</reference>
<gene>
    <name evidence="2" type="ORF">M413DRAFT_66591</name>
</gene>
<accession>A0A0C3CMK6</accession>
<feature type="non-terminal residue" evidence="2">
    <location>
        <position position="1"/>
    </location>
</feature>
<evidence type="ECO:0000313" key="3">
    <source>
        <dbReference type="Proteomes" id="UP000053424"/>
    </source>
</evidence>
<dbReference type="Proteomes" id="UP000053424">
    <property type="component" value="Unassembled WGS sequence"/>
</dbReference>
<keyword evidence="3" id="KW-1185">Reference proteome</keyword>
<evidence type="ECO:0000256" key="1">
    <source>
        <dbReference type="SAM" id="MobiDB-lite"/>
    </source>
</evidence>